<dbReference type="PIRSF" id="PIRSF031501">
    <property type="entry name" value="QueT"/>
    <property type="match status" value="1"/>
</dbReference>
<evidence type="ECO:0000313" key="2">
    <source>
        <dbReference type="EMBL" id="SDY46599.1"/>
    </source>
</evidence>
<keyword evidence="1" id="KW-0812">Transmembrane</keyword>
<keyword evidence="1" id="KW-1133">Transmembrane helix</keyword>
<dbReference type="OrthoDB" id="9786793at2"/>
<dbReference type="Pfam" id="PF06177">
    <property type="entry name" value="QueT"/>
    <property type="match status" value="1"/>
</dbReference>
<gene>
    <name evidence="2" type="ORF">SAMN05660462_00117</name>
</gene>
<organism evidence="2 3">
    <name type="scientific">Proteiniborus ethanoligenes</name>
    <dbReference type="NCBI Taxonomy" id="415015"/>
    <lineage>
        <taxon>Bacteria</taxon>
        <taxon>Bacillati</taxon>
        <taxon>Bacillota</taxon>
        <taxon>Clostridia</taxon>
        <taxon>Eubacteriales</taxon>
        <taxon>Proteiniborus</taxon>
    </lineage>
</organism>
<accession>A0A1H3K417</accession>
<protein>
    <submittedName>
        <fullName evidence="2">Uncharacterized membrane protein</fullName>
    </submittedName>
</protein>
<feature type="transmembrane region" description="Helical" evidence="1">
    <location>
        <begin position="43"/>
        <end position="67"/>
    </location>
</feature>
<keyword evidence="3" id="KW-1185">Reference proteome</keyword>
<dbReference type="InterPro" id="IPR010387">
    <property type="entry name" value="QueT"/>
</dbReference>
<evidence type="ECO:0000313" key="3">
    <source>
        <dbReference type="Proteomes" id="UP000198625"/>
    </source>
</evidence>
<feature type="transmembrane region" description="Helical" evidence="1">
    <location>
        <begin position="127"/>
        <end position="152"/>
    </location>
</feature>
<dbReference type="PANTHER" id="PTHR40044">
    <property type="entry name" value="INTEGRAL MEMBRANE PROTEIN-RELATED"/>
    <property type="match status" value="1"/>
</dbReference>
<keyword evidence="1" id="KW-0472">Membrane</keyword>
<sequence>MNTKYLSKAGMIAALYVILVVLEIPLGQLAFGPIQVRIAEALVLLPLVEAAAIPGVFVGCLIANLILTFASGFGLIDIIGGSLITLVSAYLTSKMPNKFLAILPPVILNGLIVAIWVSSFFPELNYWTVVAGIGIGELIAVGIFGNIVLYAYDRIKRHGYK</sequence>
<dbReference type="EMBL" id="FNQE01000001">
    <property type="protein sequence ID" value="SDY46599.1"/>
    <property type="molecule type" value="Genomic_DNA"/>
</dbReference>
<dbReference type="Proteomes" id="UP000198625">
    <property type="component" value="Unassembled WGS sequence"/>
</dbReference>
<dbReference type="STRING" id="415015.SAMN05660462_00117"/>
<name>A0A1H3K417_9FIRM</name>
<dbReference type="PANTHER" id="PTHR40044:SF1">
    <property type="entry name" value="INTEGRAL MEMBRANE PROTEIN"/>
    <property type="match status" value="1"/>
</dbReference>
<proteinExistence type="predicted"/>
<evidence type="ECO:0000256" key="1">
    <source>
        <dbReference type="SAM" id="Phobius"/>
    </source>
</evidence>
<dbReference type="RefSeq" id="WP_091725770.1">
    <property type="nucleotide sequence ID" value="NZ_FNQE01000001.1"/>
</dbReference>
<reference evidence="2 3" key="1">
    <citation type="submission" date="2016-10" db="EMBL/GenBank/DDBJ databases">
        <authorList>
            <person name="de Groot N.N."/>
        </authorList>
    </citation>
    <scope>NUCLEOTIDE SEQUENCE [LARGE SCALE GENOMIC DNA]</scope>
    <source>
        <strain evidence="2 3">DSM 21650</strain>
    </source>
</reference>
<feature type="transmembrane region" description="Helical" evidence="1">
    <location>
        <begin position="99"/>
        <end position="121"/>
    </location>
</feature>
<dbReference type="AlphaFoldDB" id="A0A1H3K417"/>
<feature type="transmembrane region" description="Helical" evidence="1">
    <location>
        <begin position="73"/>
        <end position="92"/>
    </location>
</feature>
<feature type="transmembrane region" description="Helical" evidence="1">
    <location>
        <begin position="12"/>
        <end position="31"/>
    </location>
</feature>